<reference evidence="2" key="1">
    <citation type="submission" date="2022-03" db="EMBL/GenBank/DDBJ databases">
        <title>Genomic Encyclopedia of Type Strains, Phase III (KMG-III): the genomes of soil and plant-associated and newly described type strains.</title>
        <authorList>
            <person name="Whitman W."/>
        </authorList>
    </citation>
    <scope>NUCLEOTIDE SEQUENCE</scope>
    <source>
        <strain evidence="2">ANL 6-2</strain>
    </source>
</reference>
<sequence length="136" mass="15708">MDTKVDENKRGPKRTRRRFSLASKKQMVAETLKDGASVSLVARRYNVNTNQLFKWRNLLQLELAKLKRMQFGRSSENLDHQVAQLELAIEEMETEGAKSDVLTGVVKPCLRDRIYKPAWFSASPSLRPGWTWPSWS</sequence>
<dbReference type="Pfam" id="PF01527">
    <property type="entry name" value="HTH_Tnp_1"/>
    <property type="match status" value="1"/>
</dbReference>
<dbReference type="InterPro" id="IPR036388">
    <property type="entry name" value="WH-like_DNA-bd_sf"/>
</dbReference>
<dbReference type="SUPFAM" id="SSF48295">
    <property type="entry name" value="TrpR-like"/>
    <property type="match status" value="1"/>
</dbReference>
<dbReference type="InterPro" id="IPR010921">
    <property type="entry name" value="Trp_repressor/repl_initiator"/>
</dbReference>
<dbReference type="GO" id="GO:0004803">
    <property type="term" value="F:transposase activity"/>
    <property type="evidence" value="ECO:0007669"/>
    <property type="project" value="InterPro"/>
</dbReference>
<feature type="compositionally biased region" description="Basic and acidic residues" evidence="1">
    <location>
        <begin position="1"/>
        <end position="10"/>
    </location>
</feature>
<gene>
    <name evidence="2" type="ORF">J2T57_001742</name>
</gene>
<comment type="caution">
    <text evidence="2">The sequence shown here is derived from an EMBL/GenBank/DDBJ whole genome shotgun (WGS) entry which is preliminary data.</text>
</comment>
<proteinExistence type="predicted"/>
<dbReference type="RefSeq" id="WP_366519082.1">
    <property type="nucleotide sequence ID" value="NZ_JALJXV010000003.1"/>
</dbReference>
<evidence type="ECO:0000313" key="3">
    <source>
        <dbReference type="Proteomes" id="UP001205843"/>
    </source>
</evidence>
<evidence type="ECO:0000256" key="1">
    <source>
        <dbReference type="SAM" id="MobiDB-lite"/>
    </source>
</evidence>
<protein>
    <submittedName>
        <fullName evidence="2">Transposase</fullName>
    </submittedName>
</protein>
<evidence type="ECO:0000313" key="2">
    <source>
        <dbReference type="EMBL" id="MCP1674640.1"/>
    </source>
</evidence>
<accession>A0AAE3G2M6</accession>
<feature type="region of interest" description="Disordered" evidence="1">
    <location>
        <begin position="1"/>
        <end position="20"/>
    </location>
</feature>
<dbReference type="AlphaFoldDB" id="A0AAE3G2M6"/>
<dbReference type="InterPro" id="IPR002514">
    <property type="entry name" value="Transposase_8"/>
</dbReference>
<name>A0AAE3G2M6_9GAMM</name>
<dbReference type="EMBL" id="JALJXV010000003">
    <property type="protein sequence ID" value="MCP1674640.1"/>
    <property type="molecule type" value="Genomic_DNA"/>
</dbReference>
<keyword evidence="3" id="KW-1185">Reference proteome</keyword>
<dbReference type="Gene3D" id="1.10.10.10">
    <property type="entry name" value="Winged helix-like DNA-binding domain superfamily/Winged helix DNA-binding domain"/>
    <property type="match status" value="1"/>
</dbReference>
<dbReference type="Proteomes" id="UP001205843">
    <property type="component" value="Unassembled WGS sequence"/>
</dbReference>
<organism evidence="2 3">
    <name type="scientific">Natronocella acetinitrilica</name>
    <dbReference type="NCBI Taxonomy" id="414046"/>
    <lineage>
        <taxon>Bacteria</taxon>
        <taxon>Pseudomonadati</taxon>
        <taxon>Pseudomonadota</taxon>
        <taxon>Gammaproteobacteria</taxon>
        <taxon>Chromatiales</taxon>
        <taxon>Ectothiorhodospiraceae</taxon>
        <taxon>Natronocella</taxon>
    </lineage>
</organism>
<dbReference type="GO" id="GO:0006313">
    <property type="term" value="P:DNA transposition"/>
    <property type="evidence" value="ECO:0007669"/>
    <property type="project" value="InterPro"/>
</dbReference>
<dbReference type="GO" id="GO:0043565">
    <property type="term" value="F:sequence-specific DNA binding"/>
    <property type="evidence" value="ECO:0007669"/>
    <property type="project" value="InterPro"/>
</dbReference>